<evidence type="ECO:0000313" key="2">
    <source>
        <dbReference type="Proteomes" id="UP000245125"/>
    </source>
</evidence>
<protein>
    <submittedName>
        <fullName evidence="1">Uncharacterized protein</fullName>
    </submittedName>
</protein>
<keyword evidence="2" id="KW-1185">Reference proteome</keyword>
<dbReference type="AlphaFoldDB" id="A0A2U3QED2"/>
<reference evidence="2" key="1">
    <citation type="submission" date="2018-03" db="EMBL/GenBank/DDBJ databases">
        <authorList>
            <person name="Zecchin S."/>
        </authorList>
    </citation>
    <scope>NUCLEOTIDE SEQUENCE [LARGE SCALE GENOMIC DNA]</scope>
</reference>
<gene>
    <name evidence="1" type="ORF">NBG4_1190003</name>
</gene>
<proteinExistence type="predicted"/>
<sequence length="90" mass="10109">MAKKIAVLVRDRQAEAVRMAVGLTLADDEVNVFVMDKKLDMSDEAVSLNVETLGDLDVKIYSNNPENQFEQMSTEEIARALVNYDTVIPY</sequence>
<dbReference type="EMBL" id="OUUY01000023">
    <property type="protein sequence ID" value="SPP99791.1"/>
    <property type="molecule type" value="Genomic_DNA"/>
</dbReference>
<dbReference type="OrthoDB" id="9798400at2"/>
<name>A0A2U3QED2_9BACT</name>
<organism evidence="1 2">
    <name type="scientific">Candidatus Sulfobium mesophilum</name>
    <dbReference type="NCBI Taxonomy" id="2016548"/>
    <lineage>
        <taxon>Bacteria</taxon>
        <taxon>Pseudomonadati</taxon>
        <taxon>Nitrospirota</taxon>
        <taxon>Nitrospiria</taxon>
        <taxon>Nitrospirales</taxon>
        <taxon>Nitrospiraceae</taxon>
        <taxon>Candidatus Sulfobium</taxon>
    </lineage>
</organism>
<evidence type="ECO:0000313" key="1">
    <source>
        <dbReference type="EMBL" id="SPP99791.1"/>
    </source>
</evidence>
<accession>A0A2U3QED2</accession>
<dbReference type="Proteomes" id="UP000245125">
    <property type="component" value="Unassembled WGS sequence"/>
</dbReference>